<protein>
    <recommendedName>
        <fullName evidence="4">ATP-binding protein</fullName>
    </recommendedName>
</protein>
<evidence type="ECO:0000313" key="2">
    <source>
        <dbReference type="EMBL" id="MFB4194852.1"/>
    </source>
</evidence>
<keyword evidence="1" id="KW-0732">Signal</keyword>
<keyword evidence="3" id="KW-1185">Reference proteome</keyword>
<comment type="caution">
    <text evidence="2">The sequence shown here is derived from an EMBL/GenBank/DDBJ whole genome shotgun (WGS) entry which is preliminary data.</text>
</comment>
<evidence type="ECO:0000256" key="1">
    <source>
        <dbReference type="SAM" id="SignalP"/>
    </source>
</evidence>
<proteinExistence type="predicted"/>
<dbReference type="RefSeq" id="WP_375062818.1">
    <property type="nucleotide sequence ID" value="NZ_JBHGBT010000008.1"/>
</dbReference>
<gene>
    <name evidence="2" type="ORF">ACE11A_10870</name>
</gene>
<evidence type="ECO:0008006" key="4">
    <source>
        <dbReference type="Google" id="ProtNLM"/>
    </source>
</evidence>
<accession>A0ABV4ZL47</accession>
<organism evidence="2 3">
    <name type="scientific">Streptomyces carpaticus</name>
    <dbReference type="NCBI Taxonomy" id="285558"/>
    <lineage>
        <taxon>Bacteria</taxon>
        <taxon>Bacillati</taxon>
        <taxon>Actinomycetota</taxon>
        <taxon>Actinomycetes</taxon>
        <taxon>Kitasatosporales</taxon>
        <taxon>Streptomycetaceae</taxon>
        <taxon>Streptomyces</taxon>
    </lineage>
</organism>
<dbReference type="Proteomes" id="UP001577267">
    <property type="component" value="Unassembled WGS sequence"/>
</dbReference>
<feature type="chain" id="PRO_5047459109" description="ATP-binding protein" evidence="1">
    <location>
        <begin position="23"/>
        <end position="111"/>
    </location>
</feature>
<evidence type="ECO:0000313" key="3">
    <source>
        <dbReference type="Proteomes" id="UP001577267"/>
    </source>
</evidence>
<feature type="signal peptide" evidence="1">
    <location>
        <begin position="1"/>
        <end position="22"/>
    </location>
</feature>
<sequence length="111" mass="10129">MKHTTVKTLGAVAVAAAGAALAATGAGSAHALGEELVTGTTGQVVKAVPLGDVAGGLTGDNAAAGLQEVTKPLNGTTDSGSLLGGNSDVLNQAGGGLLGGLSAGALGGGLL</sequence>
<reference evidence="2 3" key="1">
    <citation type="submission" date="2024-09" db="EMBL/GenBank/DDBJ databases">
        <title>Draft genome sequence of multifaceted antimicrobials producing Streptomyces sp. strain FH1.</title>
        <authorList>
            <person name="Hassan F."/>
            <person name="Ali H."/>
            <person name="Hassan N."/>
            <person name="Nawaz A."/>
        </authorList>
    </citation>
    <scope>NUCLEOTIDE SEQUENCE [LARGE SCALE GENOMIC DNA]</scope>
    <source>
        <strain evidence="2 3">FH1</strain>
    </source>
</reference>
<dbReference type="EMBL" id="JBHGBT010000008">
    <property type="protein sequence ID" value="MFB4194852.1"/>
    <property type="molecule type" value="Genomic_DNA"/>
</dbReference>
<name>A0ABV4ZL47_9ACTN</name>